<gene>
    <name evidence="2" type="ORF">GT020_16275</name>
</gene>
<name>A0A6L9G8V6_9MICC</name>
<keyword evidence="1" id="KW-0472">Membrane</keyword>
<organism evidence="2 3">
    <name type="scientific">Glutamicibacter soli</name>
    <dbReference type="NCBI Taxonomy" id="453836"/>
    <lineage>
        <taxon>Bacteria</taxon>
        <taxon>Bacillati</taxon>
        <taxon>Actinomycetota</taxon>
        <taxon>Actinomycetes</taxon>
        <taxon>Micrococcales</taxon>
        <taxon>Micrococcaceae</taxon>
        <taxon>Glutamicibacter</taxon>
    </lineage>
</organism>
<reference evidence="2 3" key="1">
    <citation type="submission" date="2020-01" db="EMBL/GenBank/DDBJ databases">
        <title>Glutamicibacter soli M275.</title>
        <authorList>
            <person name="Meng X."/>
        </authorList>
    </citation>
    <scope>NUCLEOTIDE SEQUENCE [LARGE SCALE GENOMIC DNA]</scope>
    <source>
        <strain evidence="2 3">M275</strain>
    </source>
</reference>
<sequence length="268" mass="28430">MGPDALRKPYYTKGASPLSWAVAVIAPIVAIAVSAASVGASVLPFLVVSCVAGIVFGTLVFYYLSPNWAKVALAVVFFGGMAALSLSGSRWLGGMPVGLLGSITGAILGAHLRYFTDHRHARRPNRGAATLLVQWSNGRKEYEEREATAESLEEKIISLDGKTATIVSALRGPARMDFCGDARGAMVVFYNPDTTDEGHWSFLASPGVVGPSLDVVIGDLKGSYARRETTTLEPALVAARRFASAGDADSSLSWKTSPDVLDRRPLPM</sequence>
<keyword evidence="1" id="KW-1133">Transmembrane helix</keyword>
<evidence type="ECO:0000256" key="1">
    <source>
        <dbReference type="SAM" id="Phobius"/>
    </source>
</evidence>
<feature type="transmembrane region" description="Helical" evidence="1">
    <location>
        <begin position="20"/>
        <end position="39"/>
    </location>
</feature>
<feature type="transmembrane region" description="Helical" evidence="1">
    <location>
        <begin position="97"/>
        <end position="116"/>
    </location>
</feature>
<feature type="transmembrane region" description="Helical" evidence="1">
    <location>
        <begin position="71"/>
        <end position="91"/>
    </location>
</feature>
<proteinExistence type="predicted"/>
<feature type="transmembrane region" description="Helical" evidence="1">
    <location>
        <begin position="45"/>
        <end position="64"/>
    </location>
</feature>
<dbReference type="AlphaFoldDB" id="A0A6L9G8V6"/>
<accession>A0A6L9G8V6</accession>
<evidence type="ECO:0000313" key="2">
    <source>
        <dbReference type="EMBL" id="NAZ17607.1"/>
    </source>
</evidence>
<protein>
    <submittedName>
        <fullName evidence="2">Uncharacterized protein</fullName>
    </submittedName>
</protein>
<comment type="caution">
    <text evidence="2">The sequence shown here is derived from an EMBL/GenBank/DDBJ whole genome shotgun (WGS) entry which is preliminary data.</text>
</comment>
<evidence type="ECO:0000313" key="3">
    <source>
        <dbReference type="Proteomes" id="UP000477543"/>
    </source>
</evidence>
<keyword evidence="1" id="KW-0812">Transmembrane</keyword>
<dbReference type="RefSeq" id="WP_161449988.1">
    <property type="nucleotide sequence ID" value="NZ_WYDN01000020.1"/>
</dbReference>
<dbReference type="EMBL" id="WYDN01000020">
    <property type="protein sequence ID" value="NAZ17607.1"/>
    <property type="molecule type" value="Genomic_DNA"/>
</dbReference>
<dbReference type="Proteomes" id="UP000477543">
    <property type="component" value="Unassembled WGS sequence"/>
</dbReference>